<evidence type="ECO:0000256" key="9">
    <source>
        <dbReference type="ARBA" id="ARBA00024910"/>
    </source>
</evidence>
<dbReference type="PANTHER" id="PTHR34981:SF1">
    <property type="entry name" value="CELL DIVISION PROTEIN ZAPA"/>
    <property type="match status" value="1"/>
</dbReference>
<evidence type="ECO:0000256" key="11">
    <source>
        <dbReference type="ARBA" id="ARBA00033158"/>
    </source>
</evidence>
<keyword evidence="4" id="KW-0963">Cytoplasm</keyword>
<accession>A0ABQ2YGV1</accession>
<evidence type="ECO:0000313" key="14">
    <source>
        <dbReference type="Proteomes" id="UP000653056"/>
    </source>
</evidence>
<protein>
    <recommendedName>
        <fullName evidence="3">Cell division protein ZapA</fullName>
    </recommendedName>
    <alternativeName>
        <fullName evidence="11">Z ring-associated protein ZapA</fullName>
    </alternativeName>
</protein>
<feature type="coiled-coil region" evidence="12">
    <location>
        <begin position="69"/>
        <end position="96"/>
    </location>
</feature>
<dbReference type="InterPro" id="IPR007838">
    <property type="entry name" value="Cell_div_ZapA-like"/>
</dbReference>
<dbReference type="InterPro" id="IPR042233">
    <property type="entry name" value="Cell_div_ZapA_N"/>
</dbReference>
<evidence type="ECO:0000256" key="10">
    <source>
        <dbReference type="ARBA" id="ARBA00026068"/>
    </source>
</evidence>
<keyword evidence="14" id="KW-1185">Reference proteome</keyword>
<comment type="caution">
    <text evidence="13">The sequence shown here is derived from an EMBL/GenBank/DDBJ whole genome shotgun (WGS) entry which is preliminary data.</text>
</comment>
<name>A0ABQ2YGV1_9GAMM</name>
<keyword evidence="7" id="KW-0717">Septation</keyword>
<gene>
    <name evidence="13" type="primary">zapA</name>
    <name evidence="13" type="ORF">GCM10007160_08980</name>
</gene>
<dbReference type="PANTHER" id="PTHR34981">
    <property type="entry name" value="CELL DIVISION PROTEIN ZAPA"/>
    <property type="match status" value="1"/>
</dbReference>
<dbReference type="Gene3D" id="1.20.5.50">
    <property type="match status" value="1"/>
</dbReference>
<dbReference type="GO" id="GO:0051301">
    <property type="term" value="P:cell division"/>
    <property type="evidence" value="ECO:0007669"/>
    <property type="project" value="UniProtKB-KW"/>
</dbReference>
<evidence type="ECO:0000313" key="13">
    <source>
        <dbReference type="EMBL" id="GGX83938.1"/>
    </source>
</evidence>
<evidence type="ECO:0000256" key="2">
    <source>
        <dbReference type="ARBA" id="ARBA00010074"/>
    </source>
</evidence>
<reference evidence="14" key="1">
    <citation type="journal article" date="2019" name="Int. J. Syst. Evol. Microbiol.">
        <title>The Global Catalogue of Microorganisms (GCM) 10K type strain sequencing project: providing services to taxonomists for standard genome sequencing and annotation.</title>
        <authorList>
            <consortium name="The Broad Institute Genomics Platform"/>
            <consortium name="The Broad Institute Genome Sequencing Center for Infectious Disease"/>
            <person name="Wu L."/>
            <person name="Ma J."/>
        </authorList>
    </citation>
    <scope>NUCLEOTIDE SEQUENCE [LARGE SCALE GENOMIC DNA]</scope>
    <source>
        <strain evidence="14">KCTC 22228</strain>
    </source>
</reference>
<evidence type="ECO:0000256" key="12">
    <source>
        <dbReference type="SAM" id="Coils"/>
    </source>
</evidence>
<proteinExistence type="inferred from homology"/>
<evidence type="ECO:0000256" key="1">
    <source>
        <dbReference type="ARBA" id="ARBA00004496"/>
    </source>
</evidence>
<dbReference type="Pfam" id="PF05164">
    <property type="entry name" value="ZapA"/>
    <property type="match status" value="1"/>
</dbReference>
<dbReference type="EMBL" id="BMXS01000003">
    <property type="protein sequence ID" value="GGX83938.1"/>
    <property type="molecule type" value="Genomic_DNA"/>
</dbReference>
<dbReference type="InterPro" id="IPR036192">
    <property type="entry name" value="Cell_div_ZapA-like_sf"/>
</dbReference>
<comment type="similarity">
    <text evidence="2">Belongs to the ZapA family. Type 1 subfamily.</text>
</comment>
<keyword evidence="6 12" id="KW-0175">Coiled coil</keyword>
<evidence type="ECO:0000256" key="5">
    <source>
        <dbReference type="ARBA" id="ARBA00022618"/>
    </source>
</evidence>
<evidence type="ECO:0000256" key="4">
    <source>
        <dbReference type="ARBA" id="ARBA00022490"/>
    </source>
</evidence>
<organism evidence="13 14">
    <name type="scientific">Litchfieldella qijiaojingensis</name>
    <dbReference type="NCBI Taxonomy" id="980347"/>
    <lineage>
        <taxon>Bacteria</taxon>
        <taxon>Pseudomonadati</taxon>
        <taxon>Pseudomonadota</taxon>
        <taxon>Gammaproteobacteria</taxon>
        <taxon>Oceanospirillales</taxon>
        <taxon>Halomonadaceae</taxon>
        <taxon>Litchfieldella</taxon>
    </lineage>
</organism>
<evidence type="ECO:0000256" key="8">
    <source>
        <dbReference type="ARBA" id="ARBA00023306"/>
    </source>
</evidence>
<keyword evidence="8" id="KW-0131">Cell cycle</keyword>
<sequence>MTDDSRPTTTEIMLLGQGYVIACPPEEQEQLNRAAHYLDRAMHGIHARGKVLGAEKIAIMAALNITHELLRTLEERKECEATLARLSERLEQALTNAPSR</sequence>
<comment type="subunit">
    <text evidence="10">Homodimer. Interacts with FtsZ.</text>
</comment>
<dbReference type="SUPFAM" id="SSF102829">
    <property type="entry name" value="Cell division protein ZapA-like"/>
    <property type="match status" value="1"/>
</dbReference>
<comment type="subcellular location">
    <subcellularLocation>
        <location evidence="1">Cytoplasm</location>
    </subcellularLocation>
</comment>
<keyword evidence="5 13" id="KW-0132">Cell division</keyword>
<dbReference type="Gene3D" id="3.30.160.880">
    <property type="entry name" value="Cell division protein ZapA protomer, N-terminal domain"/>
    <property type="match status" value="1"/>
</dbReference>
<dbReference type="RefSeq" id="WP_189466630.1">
    <property type="nucleotide sequence ID" value="NZ_BMXS01000003.1"/>
</dbReference>
<comment type="function">
    <text evidence="9">Activator of cell division through the inhibition of FtsZ GTPase activity, therefore promoting FtsZ assembly into bundles of protofilaments necessary for the formation of the division Z ring. It is recruited early at mid-cell but it is not essential for cell division.</text>
</comment>
<evidence type="ECO:0000256" key="3">
    <source>
        <dbReference type="ARBA" id="ARBA00015195"/>
    </source>
</evidence>
<dbReference type="Proteomes" id="UP000653056">
    <property type="component" value="Unassembled WGS sequence"/>
</dbReference>
<evidence type="ECO:0000256" key="6">
    <source>
        <dbReference type="ARBA" id="ARBA00023054"/>
    </source>
</evidence>
<evidence type="ECO:0000256" key="7">
    <source>
        <dbReference type="ARBA" id="ARBA00023210"/>
    </source>
</evidence>